<name>A0AB39N9K6_9ACTN</name>
<organism evidence="1">
    <name type="scientific">Streptomyces sp. R11</name>
    <dbReference type="NCBI Taxonomy" id="3238625"/>
    <lineage>
        <taxon>Bacteria</taxon>
        <taxon>Bacillati</taxon>
        <taxon>Actinomycetota</taxon>
        <taxon>Actinomycetes</taxon>
        <taxon>Kitasatosporales</taxon>
        <taxon>Streptomycetaceae</taxon>
        <taxon>Streptomyces</taxon>
    </lineage>
</organism>
<sequence>MAATRHKTTQEPPVELPVGFNAWLLDCAPVADCARCQSEWRKLNACKKAGKIAQAARHASAVREHAGGGHS</sequence>
<protein>
    <submittedName>
        <fullName evidence="1">Uncharacterized protein</fullName>
    </submittedName>
</protein>
<gene>
    <name evidence="1" type="ORF">AB5J55_31530</name>
</gene>
<proteinExistence type="predicted"/>
<evidence type="ECO:0000313" key="1">
    <source>
        <dbReference type="EMBL" id="XDQ13849.1"/>
    </source>
</evidence>
<dbReference type="RefSeq" id="WP_369273854.1">
    <property type="nucleotide sequence ID" value="NZ_CP163432.1"/>
</dbReference>
<dbReference type="EMBL" id="CP163432">
    <property type="protein sequence ID" value="XDQ13849.1"/>
    <property type="molecule type" value="Genomic_DNA"/>
</dbReference>
<accession>A0AB39N9K6</accession>
<dbReference type="AlphaFoldDB" id="A0AB39N9K6"/>
<reference evidence="1" key="1">
    <citation type="submission" date="2024-07" db="EMBL/GenBank/DDBJ databases">
        <authorList>
            <person name="Yu S.T."/>
        </authorList>
    </citation>
    <scope>NUCLEOTIDE SEQUENCE</scope>
    <source>
        <strain evidence="1">R11</strain>
    </source>
</reference>